<dbReference type="AlphaFoldDB" id="A0A2T5BAX1"/>
<gene>
    <name evidence="1" type="ORF">C7449_103130</name>
</gene>
<comment type="caution">
    <text evidence="1">The sequence shown here is derived from an EMBL/GenBank/DDBJ whole genome shotgun (WGS) entry which is preliminary data.</text>
</comment>
<proteinExistence type="predicted"/>
<protein>
    <submittedName>
        <fullName evidence="1">Uncharacterized protein</fullName>
    </submittedName>
</protein>
<organism evidence="1 2">
    <name type="scientific">Mycoplana dimorpha</name>
    <dbReference type="NCBI Taxonomy" id="28320"/>
    <lineage>
        <taxon>Bacteria</taxon>
        <taxon>Pseudomonadati</taxon>
        <taxon>Pseudomonadota</taxon>
        <taxon>Alphaproteobacteria</taxon>
        <taxon>Hyphomicrobiales</taxon>
        <taxon>Rhizobiaceae</taxon>
        <taxon>Mycoplana</taxon>
    </lineage>
</organism>
<name>A0A2T5BAX1_MYCDI</name>
<evidence type="ECO:0000313" key="1">
    <source>
        <dbReference type="EMBL" id="PTM96116.1"/>
    </source>
</evidence>
<accession>A0A2T5BAX1</accession>
<dbReference type="EMBL" id="PZZZ01000003">
    <property type="protein sequence ID" value="PTM96116.1"/>
    <property type="molecule type" value="Genomic_DNA"/>
</dbReference>
<sequence length="122" mass="13882">MGARLEAQVDRFGAAPDTKILETTTLGELLERYQREVSPTKRGSLQEIQRIGRRGGLRISKVGTGIYWTLQRWNKDAGEEIVIDMNAHKGEQDDYLDRTQALKLHETFWIEPAAIIRSMLGV</sequence>
<reference evidence="1 2" key="1">
    <citation type="submission" date="2018-04" db="EMBL/GenBank/DDBJ databases">
        <title>Genomic Encyclopedia of Type Strains, Phase IV (KMG-IV): sequencing the most valuable type-strain genomes for metagenomic binning, comparative biology and taxonomic classification.</title>
        <authorList>
            <person name="Goeker M."/>
        </authorList>
    </citation>
    <scope>NUCLEOTIDE SEQUENCE [LARGE SCALE GENOMIC DNA]</scope>
    <source>
        <strain evidence="1 2">DSM 7138</strain>
    </source>
</reference>
<dbReference type="Proteomes" id="UP000241247">
    <property type="component" value="Unassembled WGS sequence"/>
</dbReference>
<evidence type="ECO:0000313" key="2">
    <source>
        <dbReference type="Proteomes" id="UP000241247"/>
    </source>
</evidence>
<keyword evidence="2" id="KW-1185">Reference proteome</keyword>